<protein>
    <recommendedName>
        <fullName evidence="2">Cell division protein FtsL</fullName>
    </recommendedName>
</protein>
<evidence type="ECO:0000313" key="1">
    <source>
        <dbReference type="EMBL" id="VAX36049.1"/>
    </source>
</evidence>
<sequence length="131" mass="14433">MKLGKFFQCVGVVTILALGYIHLQVQIVDLAYQNNNKENQIRQLIEKNGHMTYSIATLKSANYLGIKMLAEDSDMYFANPDHIVMVSGSEEISTESQATEVQRSSMKISSLLSLLTTEAQAEVGGGYILSP</sequence>
<dbReference type="AlphaFoldDB" id="A0A3B1D1N0"/>
<reference evidence="1" key="1">
    <citation type="submission" date="2018-06" db="EMBL/GenBank/DDBJ databases">
        <authorList>
            <person name="Zhirakovskaya E."/>
        </authorList>
    </citation>
    <scope>NUCLEOTIDE SEQUENCE</scope>
</reference>
<name>A0A3B1D1N0_9ZZZZ</name>
<evidence type="ECO:0008006" key="2">
    <source>
        <dbReference type="Google" id="ProtNLM"/>
    </source>
</evidence>
<organism evidence="1">
    <name type="scientific">hydrothermal vent metagenome</name>
    <dbReference type="NCBI Taxonomy" id="652676"/>
    <lineage>
        <taxon>unclassified sequences</taxon>
        <taxon>metagenomes</taxon>
        <taxon>ecological metagenomes</taxon>
    </lineage>
</organism>
<dbReference type="EMBL" id="UOGJ01000079">
    <property type="protein sequence ID" value="VAX36049.1"/>
    <property type="molecule type" value="Genomic_DNA"/>
</dbReference>
<accession>A0A3B1D1N0</accession>
<proteinExistence type="predicted"/>
<gene>
    <name evidence="1" type="ORF">MNBD_UNCLBAC01-115</name>
</gene>